<dbReference type="Proteomes" id="UP000572212">
    <property type="component" value="Unassembled WGS sequence"/>
</dbReference>
<dbReference type="InterPro" id="IPR046318">
    <property type="entry name" value="DUF5344"/>
</dbReference>
<name>A0A841RDJ2_9BACI</name>
<organism evidence="1 2">
    <name type="scientific">Gracilibacillus halotolerans</name>
    <dbReference type="NCBI Taxonomy" id="74386"/>
    <lineage>
        <taxon>Bacteria</taxon>
        <taxon>Bacillati</taxon>
        <taxon>Bacillota</taxon>
        <taxon>Bacilli</taxon>
        <taxon>Bacillales</taxon>
        <taxon>Bacillaceae</taxon>
        <taxon>Gracilibacillus</taxon>
    </lineage>
</organism>
<dbReference type="AlphaFoldDB" id="A0A841RDJ2"/>
<keyword evidence="2" id="KW-1185">Reference proteome</keyword>
<dbReference type="RefSeq" id="WP_184244895.1">
    <property type="nucleotide sequence ID" value="NZ_BAAACU010000002.1"/>
</dbReference>
<proteinExistence type="predicted"/>
<evidence type="ECO:0000313" key="2">
    <source>
        <dbReference type="Proteomes" id="UP000572212"/>
    </source>
</evidence>
<reference evidence="1 2" key="1">
    <citation type="submission" date="2020-08" db="EMBL/GenBank/DDBJ databases">
        <title>Genomic Encyclopedia of Type Strains, Phase IV (KMG-IV): sequencing the most valuable type-strain genomes for metagenomic binning, comparative biology and taxonomic classification.</title>
        <authorList>
            <person name="Goeker M."/>
        </authorList>
    </citation>
    <scope>NUCLEOTIDE SEQUENCE [LARGE SCALE GENOMIC DNA]</scope>
    <source>
        <strain evidence="1 2">DSM 11805</strain>
    </source>
</reference>
<protein>
    <submittedName>
        <fullName evidence="1">Folate-binding Fe-S cluster repair protein YgfZ</fullName>
    </submittedName>
</protein>
<comment type="caution">
    <text evidence="1">The sequence shown here is derived from an EMBL/GenBank/DDBJ whole genome shotgun (WGS) entry which is preliminary data.</text>
</comment>
<accession>A0A841RDJ2</accession>
<dbReference type="Pfam" id="PF17279">
    <property type="entry name" value="DUF5344"/>
    <property type="match status" value="1"/>
</dbReference>
<evidence type="ECO:0000313" key="1">
    <source>
        <dbReference type="EMBL" id="MBB6512050.1"/>
    </source>
</evidence>
<gene>
    <name evidence="1" type="ORF">GGQ92_000831</name>
</gene>
<sequence>MKAALKGIGYGGGPEIKLKFYVVNAKVNLAQAKLAGLELPQPTQSIGKNSLKYTKEWKEREKMIHQFLNQYRDAVEKNLNDTKENLRKLKEQDEVLGR</sequence>
<dbReference type="EMBL" id="JACHON010000002">
    <property type="protein sequence ID" value="MBB6512050.1"/>
    <property type="molecule type" value="Genomic_DNA"/>
</dbReference>